<gene>
    <name evidence="2" type="ORF">FA13DRAFT_1786437</name>
</gene>
<dbReference type="AlphaFoldDB" id="A0A4Y7TUI5"/>
<protein>
    <submittedName>
        <fullName evidence="2">Uncharacterized protein</fullName>
    </submittedName>
</protein>
<dbReference type="EMBL" id="QPFP01000004">
    <property type="protein sequence ID" value="TEB37262.1"/>
    <property type="molecule type" value="Genomic_DNA"/>
</dbReference>
<proteinExistence type="predicted"/>
<evidence type="ECO:0000313" key="3">
    <source>
        <dbReference type="Proteomes" id="UP000298030"/>
    </source>
</evidence>
<sequence>MGSSSKKSGKASAAKKQASAKQALKKSSRKGNKKAQNEQLLDLLNQDALNTIQDATKPEKPIQPDFSALYNGTQPQINLHDLASIMRDSKM</sequence>
<organism evidence="2 3">
    <name type="scientific">Coprinellus micaceus</name>
    <name type="common">Glistening ink-cap mushroom</name>
    <name type="synonym">Coprinus micaceus</name>
    <dbReference type="NCBI Taxonomy" id="71717"/>
    <lineage>
        <taxon>Eukaryota</taxon>
        <taxon>Fungi</taxon>
        <taxon>Dikarya</taxon>
        <taxon>Basidiomycota</taxon>
        <taxon>Agaricomycotina</taxon>
        <taxon>Agaricomycetes</taxon>
        <taxon>Agaricomycetidae</taxon>
        <taxon>Agaricales</taxon>
        <taxon>Agaricineae</taxon>
        <taxon>Psathyrellaceae</taxon>
        <taxon>Coprinellus</taxon>
    </lineage>
</organism>
<feature type="compositionally biased region" description="Low complexity" evidence="1">
    <location>
        <begin position="1"/>
        <end position="22"/>
    </location>
</feature>
<accession>A0A4Y7TUI5</accession>
<feature type="compositionally biased region" description="Basic residues" evidence="1">
    <location>
        <begin position="23"/>
        <end position="33"/>
    </location>
</feature>
<name>A0A4Y7TUI5_COPMI</name>
<evidence type="ECO:0000313" key="2">
    <source>
        <dbReference type="EMBL" id="TEB37262.1"/>
    </source>
</evidence>
<keyword evidence="3" id="KW-1185">Reference proteome</keyword>
<dbReference type="OrthoDB" id="10564245at2759"/>
<evidence type="ECO:0000256" key="1">
    <source>
        <dbReference type="SAM" id="MobiDB-lite"/>
    </source>
</evidence>
<comment type="caution">
    <text evidence="2">The sequence shown here is derived from an EMBL/GenBank/DDBJ whole genome shotgun (WGS) entry which is preliminary data.</text>
</comment>
<dbReference type="Proteomes" id="UP000298030">
    <property type="component" value="Unassembled WGS sequence"/>
</dbReference>
<reference evidence="2 3" key="1">
    <citation type="journal article" date="2019" name="Nat. Ecol. Evol.">
        <title>Megaphylogeny resolves global patterns of mushroom evolution.</title>
        <authorList>
            <person name="Varga T."/>
            <person name="Krizsan K."/>
            <person name="Foldi C."/>
            <person name="Dima B."/>
            <person name="Sanchez-Garcia M."/>
            <person name="Sanchez-Ramirez S."/>
            <person name="Szollosi G.J."/>
            <person name="Szarkandi J.G."/>
            <person name="Papp V."/>
            <person name="Albert L."/>
            <person name="Andreopoulos W."/>
            <person name="Angelini C."/>
            <person name="Antonin V."/>
            <person name="Barry K.W."/>
            <person name="Bougher N.L."/>
            <person name="Buchanan P."/>
            <person name="Buyck B."/>
            <person name="Bense V."/>
            <person name="Catcheside P."/>
            <person name="Chovatia M."/>
            <person name="Cooper J."/>
            <person name="Damon W."/>
            <person name="Desjardin D."/>
            <person name="Finy P."/>
            <person name="Geml J."/>
            <person name="Haridas S."/>
            <person name="Hughes K."/>
            <person name="Justo A."/>
            <person name="Karasinski D."/>
            <person name="Kautmanova I."/>
            <person name="Kiss B."/>
            <person name="Kocsube S."/>
            <person name="Kotiranta H."/>
            <person name="LaButti K.M."/>
            <person name="Lechner B.E."/>
            <person name="Liimatainen K."/>
            <person name="Lipzen A."/>
            <person name="Lukacs Z."/>
            <person name="Mihaltcheva S."/>
            <person name="Morgado L.N."/>
            <person name="Niskanen T."/>
            <person name="Noordeloos M.E."/>
            <person name="Ohm R.A."/>
            <person name="Ortiz-Santana B."/>
            <person name="Ovrebo C."/>
            <person name="Racz N."/>
            <person name="Riley R."/>
            <person name="Savchenko A."/>
            <person name="Shiryaev A."/>
            <person name="Soop K."/>
            <person name="Spirin V."/>
            <person name="Szebenyi C."/>
            <person name="Tomsovsky M."/>
            <person name="Tulloss R.E."/>
            <person name="Uehling J."/>
            <person name="Grigoriev I.V."/>
            <person name="Vagvolgyi C."/>
            <person name="Papp T."/>
            <person name="Martin F.M."/>
            <person name="Miettinen O."/>
            <person name="Hibbett D.S."/>
            <person name="Nagy L.G."/>
        </authorList>
    </citation>
    <scope>NUCLEOTIDE SEQUENCE [LARGE SCALE GENOMIC DNA]</scope>
    <source>
        <strain evidence="2 3">FP101781</strain>
    </source>
</reference>
<feature type="region of interest" description="Disordered" evidence="1">
    <location>
        <begin position="1"/>
        <end position="40"/>
    </location>
</feature>